<dbReference type="InterPro" id="IPR044066">
    <property type="entry name" value="TRIAD_supradom"/>
</dbReference>
<dbReference type="GeneID" id="14889082"/>
<dbReference type="EC" id="2.3.2.31" evidence="2"/>
<dbReference type="GO" id="GO:0016567">
    <property type="term" value="P:protein ubiquitination"/>
    <property type="evidence" value="ECO:0007669"/>
    <property type="project" value="InterPro"/>
</dbReference>
<dbReference type="Pfam" id="PF22191">
    <property type="entry name" value="IBR_1"/>
    <property type="match status" value="1"/>
</dbReference>
<evidence type="ECO:0000313" key="14">
    <source>
        <dbReference type="Proteomes" id="UP000014680"/>
    </source>
</evidence>
<keyword evidence="7" id="KW-0833">Ubl conjugation pathway</keyword>
<feature type="region of interest" description="Disordered" evidence="10">
    <location>
        <begin position="109"/>
        <end position="142"/>
    </location>
</feature>
<keyword evidence="4" id="KW-0479">Metal-binding</keyword>
<proteinExistence type="predicted"/>
<keyword evidence="5" id="KW-0677">Repeat</keyword>
<dbReference type="KEGG" id="eiv:EIN_403680"/>
<accession>A0A0A1UCL6</accession>
<dbReference type="Pfam" id="PF01485">
    <property type="entry name" value="IBR"/>
    <property type="match status" value="1"/>
</dbReference>
<evidence type="ECO:0000256" key="8">
    <source>
        <dbReference type="ARBA" id="ARBA00022833"/>
    </source>
</evidence>
<evidence type="ECO:0000256" key="7">
    <source>
        <dbReference type="ARBA" id="ARBA00022786"/>
    </source>
</evidence>
<dbReference type="GO" id="GO:0008270">
    <property type="term" value="F:zinc ion binding"/>
    <property type="evidence" value="ECO:0007669"/>
    <property type="project" value="UniProtKB-KW"/>
</dbReference>
<dbReference type="InterPro" id="IPR013083">
    <property type="entry name" value="Znf_RING/FYVE/PHD"/>
</dbReference>
<protein>
    <recommendedName>
        <fullName evidence="2">RBR-type E3 ubiquitin transferase</fullName>
        <ecNumber evidence="2">2.3.2.31</ecNumber>
    </recommendedName>
</protein>
<dbReference type="PANTHER" id="PTHR11685">
    <property type="entry name" value="RBR FAMILY RING FINGER AND IBR DOMAIN-CONTAINING"/>
    <property type="match status" value="1"/>
</dbReference>
<evidence type="ECO:0000259" key="12">
    <source>
        <dbReference type="PROSITE" id="PS51873"/>
    </source>
</evidence>
<dbReference type="OrthoDB" id="10009520at2759"/>
<organism evidence="13 14">
    <name type="scientific">Entamoeba invadens IP1</name>
    <dbReference type="NCBI Taxonomy" id="370355"/>
    <lineage>
        <taxon>Eukaryota</taxon>
        <taxon>Amoebozoa</taxon>
        <taxon>Evosea</taxon>
        <taxon>Archamoebae</taxon>
        <taxon>Mastigamoebida</taxon>
        <taxon>Entamoebidae</taxon>
        <taxon>Entamoeba</taxon>
    </lineage>
</organism>
<dbReference type="InterPro" id="IPR031127">
    <property type="entry name" value="E3_UB_ligase_RBR"/>
</dbReference>
<dbReference type="InterPro" id="IPR002867">
    <property type="entry name" value="IBR_dom"/>
</dbReference>
<evidence type="ECO:0000256" key="3">
    <source>
        <dbReference type="ARBA" id="ARBA00022679"/>
    </source>
</evidence>
<dbReference type="OMA" id="ICFESLP"/>
<evidence type="ECO:0000256" key="1">
    <source>
        <dbReference type="ARBA" id="ARBA00001798"/>
    </source>
</evidence>
<evidence type="ECO:0000256" key="9">
    <source>
        <dbReference type="SAM" id="Coils"/>
    </source>
</evidence>
<keyword evidence="3" id="KW-0808">Transferase</keyword>
<evidence type="ECO:0000256" key="10">
    <source>
        <dbReference type="SAM" id="MobiDB-lite"/>
    </source>
</evidence>
<dbReference type="PROSITE" id="PS51873">
    <property type="entry name" value="TRIAD"/>
    <property type="match status" value="1"/>
</dbReference>
<dbReference type="SUPFAM" id="SSF57850">
    <property type="entry name" value="RING/U-box"/>
    <property type="match status" value="3"/>
</dbReference>
<dbReference type="GO" id="GO:0061630">
    <property type="term" value="F:ubiquitin protein ligase activity"/>
    <property type="evidence" value="ECO:0007669"/>
    <property type="project" value="UniProtKB-EC"/>
</dbReference>
<dbReference type="Gene3D" id="1.20.120.1750">
    <property type="match status" value="1"/>
</dbReference>
<keyword evidence="9" id="KW-0175">Coiled coil</keyword>
<name>A0A0A1UCL6_ENTIV</name>
<dbReference type="PROSITE" id="PS50030">
    <property type="entry name" value="UBA"/>
    <property type="match status" value="1"/>
</dbReference>
<dbReference type="Gene3D" id="3.30.40.10">
    <property type="entry name" value="Zinc/RING finger domain, C3HC4 (zinc finger)"/>
    <property type="match status" value="1"/>
</dbReference>
<evidence type="ECO:0000313" key="13">
    <source>
        <dbReference type="EMBL" id="ELP90034.1"/>
    </source>
</evidence>
<dbReference type="InterPro" id="IPR015940">
    <property type="entry name" value="UBA"/>
</dbReference>
<dbReference type="SUPFAM" id="SSF46934">
    <property type="entry name" value="UBA-like"/>
    <property type="match status" value="1"/>
</dbReference>
<dbReference type="InterPro" id="IPR009060">
    <property type="entry name" value="UBA-like_sf"/>
</dbReference>
<reference evidence="13 14" key="1">
    <citation type="submission" date="2012-10" db="EMBL/GenBank/DDBJ databases">
        <authorList>
            <person name="Zafar N."/>
            <person name="Inman J."/>
            <person name="Hall N."/>
            <person name="Lorenzi H."/>
            <person name="Caler E."/>
        </authorList>
    </citation>
    <scope>NUCLEOTIDE SEQUENCE [LARGE SCALE GENOMIC DNA]</scope>
    <source>
        <strain evidence="13 14">IP1</strain>
    </source>
</reference>
<dbReference type="SMART" id="SM00647">
    <property type="entry name" value="IBR"/>
    <property type="match status" value="2"/>
</dbReference>
<gene>
    <name evidence="13" type="ORF">EIN_403680</name>
</gene>
<evidence type="ECO:0000256" key="5">
    <source>
        <dbReference type="ARBA" id="ARBA00022737"/>
    </source>
</evidence>
<dbReference type="RefSeq" id="XP_004256805.1">
    <property type="nucleotide sequence ID" value="XM_004256757.1"/>
</dbReference>
<feature type="domain" description="RING-type" evidence="12">
    <location>
        <begin position="263"/>
        <end position="474"/>
    </location>
</feature>
<keyword evidence="14" id="KW-1185">Reference proteome</keyword>
<dbReference type="EMBL" id="KB206537">
    <property type="protein sequence ID" value="ELP90034.1"/>
    <property type="molecule type" value="Genomic_DNA"/>
</dbReference>
<evidence type="ECO:0000256" key="6">
    <source>
        <dbReference type="ARBA" id="ARBA00022771"/>
    </source>
</evidence>
<evidence type="ECO:0000256" key="2">
    <source>
        <dbReference type="ARBA" id="ARBA00012251"/>
    </source>
</evidence>
<feature type="compositionally biased region" description="Basic and acidic residues" evidence="10">
    <location>
        <begin position="132"/>
        <end position="142"/>
    </location>
</feature>
<evidence type="ECO:0000259" key="11">
    <source>
        <dbReference type="PROSITE" id="PS50030"/>
    </source>
</evidence>
<dbReference type="AlphaFoldDB" id="A0A0A1UCL6"/>
<evidence type="ECO:0000256" key="4">
    <source>
        <dbReference type="ARBA" id="ARBA00022723"/>
    </source>
</evidence>
<comment type="catalytic activity">
    <reaction evidence="1">
        <text>[E2 ubiquitin-conjugating enzyme]-S-ubiquitinyl-L-cysteine + [acceptor protein]-L-lysine = [E2 ubiquitin-conjugating enzyme]-L-cysteine + [acceptor protein]-N(6)-ubiquitinyl-L-lysine.</text>
        <dbReference type="EC" id="2.3.2.31"/>
    </reaction>
</comment>
<keyword evidence="8" id="KW-0862">Zinc</keyword>
<keyword evidence="6" id="KW-0863">Zinc-finger</keyword>
<dbReference type="Gene3D" id="1.10.8.10">
    <property type="entry name" value="DNA helicase RuvA subunit, C-terminal domain"/>
    <property type="match status" value="1"/>
</dbReference>
<dbReference type="VEuPathDB" id="AmoebaDB:EIN_403680"/>
<feature type="compositionally biased region" description="Acidic residues" evidence="10">
    <location>
        <begin position="116"/>
        <end position="131"/>
    </location>
</feature>
<sequence>MLGYKKTSDNGKCENCGKEISGLHHLYRCQGCGYALCSGCVKKTPPCRCVNGVPPLKPEQQEKMNTLTEMGFPDYISIFALKKFNWDINECIPWIIENLATFPRPELPKEVKEEKDEKEDTEIQSELDGIEDQMKWKETKDTDLPMVKGKKRKRSSKVDDEDDDEWHEDVFDDDLYDNGRAAILGDPSTEKCYEVIESHDIVKMITNLCVREADNLCIDEGNASVLLKNSDWSGDKLESKYFDNIEKVCKDSGVVIETPPPPKDESCSICYEEGKMLSLGCGHYFCSNCWNERISTLLKTSGSNVIDSLCMQHGCTCRINYVLVKKACNEETYKRFMYFICKDFISHRKSYVFCPVDTCGRAIHYFDTSRHEVQIVCKCGQRFCFQCGREMHKPVSCEQFMQWNDLVSNDSESMKFVNTISKPCFHCGLYTERVDGCNHMTCSRCKGEWCWMCRGDWKTHGTQTGGFYKCNLYDKSEAKKLDMKADELKNENKRFLEYFDSYIKYNNLERGVNKAEEKMKLIESNKEKTTGKPCKELSVAAEVLKEAFSVVKYSFVFSYFVRDYEQISKLFLFRQKKDIESVETLWNMLEKETDFNFEKLQKVRQMTKIVKKVAVSLADVSTENLMKGRLEEVKKKKSKK</sequence>
<feature type="coiled-coil region" evidence="9">
    <location>
        <begin position="478"/>
        <end position="532"/>
    </location>
</feature>
<dbReference type="Proteomes" id="UP000014680">
    <property type="component" value="Unassembled WGS sequence"/>
</dbReference>
<feature type="domain" description="UBA" evidence="11">
    <location>
        <begin position="58"/>
        <end position="98"/>
    </location>
</feature>